<dbReference type="SFLD" id="SFLDS00029">
    <property type="entry name" value="Radical_SAM"/>
    <property type="match status" value="1"/>
</dbReference>
<dbReference type="PANTHER" id="PTHR43409">
    <property type="entry name" value="ANAEROBIC MAGNESIUM-PROTOPORPHYRIN IX MONOMETHYL ESTER CYCLASE-RELATED"/>
    <property type="match status" value="1"/>
</dbReference>
<feature type="domain" description="Radical SAM core" evidence="6">
    <location>
        <begin position="168"/>
        <end position="388"/>
    </location>
</feature>
<dbReference type="RefSeq" id="WP_085936231.1">
    <property type="nucleotide sequence ID" value="NZ_FUWJ01000007.1"/>
</dbReference>
<gene>
    <name evidence="7" type="ORF">SAMN02745126_04582</name>
</gene>
<dbReference type="SFLD" id="SFLDG01082">
    <property type="entry name" value="B12-binding_domain_containing"/>
    <property type="match status" value="1"/>
</dbReference>
<reference evidence="8" key="1">
    <citation type="submission" date="2017-02" db="EMBL/GenBank/DDBJ databases">
        <authorList>
            <person name="Varghese N."/>
            <person name="Submissions S."/>
        </authorList>
    </citation>
    <scope>NUCLEOTIDE SEQUENCE [LARGE SCALE GENOMIC DNA]</scope>
    <source>
        <strain evidence="8">ATCC 27094</strain>
    </source>
</reference>
<comment type="cofactor">
    <cofactor evidence="1">
        <name>[4Fe-4S] cluster</name>
        <dbReference type="ChEBI" id="CHEBI:49883"/>
    </cofactor>
</comment>
<dbReference type="EMBL" id="FUWJ01000007">
    <property type="protein sequence ID" value="SKA25928.1"/>
    <property type="molecule type" value="Genomic_DNA"/>
</dbReference>
<dbReference type="GO" id="GO:0051536">
    <property type="term" value="F:iron-sulfur cluster binding"/>
    <property type="evidence" value="ECO:0007669"/>
    <property type="project" value="UniProtKB-KW"/>
</dbReference>
<dbReference type="Pfam" id="PF02310">
    <property type="entry name" value="B12-binding"/>
    <property type="match status" value="1"/>
</dbReference>
<dbReference type="CDD" id="cd01335">
    <property type="entry name" value="Radical_SAM"/>
    <property type="match status" value="1"/>
</dbReference>
<keyword evidence="3" id="KW-0479">Metal-binding</keyword>
<dbReference type="AlphaFoldDB" id="A0A1T4SDH5"/>
<dbReference type="Gene3D" id="3.80.30.20">
    <property type="entry name" value="tm_1862 like domain"/>
    <property type="match status" value="1"/>
</dbReference>
<dbReference type="PROSITE" id="PS51918">
    <property type="entry name" value="RADICAL_SAM"/>
    <property type="match status" value="1"/>
</dbReference>
<evidence type="ECO:0000313" key="8">
    <source>
        <dbReference type="Proteomes" id="UP000190092"/>
    </source>
</evidence>
<evidence type="ECO:0000256" key="1">
    <source>
        <dbReference type="ARBA" id="ARBA00001966"/>
    </source>
</evidence>
<dbReference type="SMART" id="SM00729">
    <property type="entry name" value="Elp3"/>
    <property type="match status" value="1"/>
</dbReference>
<dbReference type="SFLD" id="SFLDG01123">
    <property type="entry name" value="methyltransferase_(Class_B)"/>
    <property type="match status" value="1"/>
</dbReference>
<evidence type="ECO:0000259" key="6">
    <source>
        <dbReference type="PROSITE" id="PS51918"/>
    </source>
</evidence>
<name>A0A1T4SDH5_9HYPH</name>
<keyword evidence="2" id="KW-0949">S-adenosyl-L-methionine</keyword>
<dbReference type="GO" id="GO:0031419">
    <property type="term" value="F:cobalamin binding"/>
    <property type="evidence" value="ECO:0007669"/>
    <property type="project" value="InterPro"/>
</dbReference>
<keyword evidence="5" id="KW-0411">Iron-sulfur</keyword>
<evidence type="ECO:0000256" key="2">
    <source>
        <dbReference type="ARBA" id="ARBA00022691"/>
    </source>
</evidence>
<dbReference type="InterPro" id="IPR025274">
    <property type="entry name" value="DUF4070"/>
</dbReference>
<proteinExistence type="predicted"/>
<dbReference type="InterPro" id="IPR051198">
    <property type="entry name" value="BchE-like"/>
</dbReference>
<dbReference type="Proteomes" id="UP000190092">
    <property type="component" value="Unassembled WGS sequence"/>
</dbReference>
<dbReference type="PANTHER" id="PTHR43409:SF3">
    <property type="entry name" value="HYPOTHETICAL METHYLTRANSFERASE"/>
    <property type="match status" value="1"/>
</dbReference>
<evidence type="ECO:0000313" key="7">
    <source>
        <dbReference type="EMBL" id="SKA25928.1"/>
    </source>
</evidence>
<dbReference type="InterPro" id="IPR006158">
    <property type="entry name" value="Cobalamin-bd"/>
</dbReference>
<keyword evidence="8" id="KW-1185">Reference proteome</keyword>
<organism evidence="7 8">
    <name type="scientific">Enhydrobacter aerosaccus</name>
    <dbReference type="NCBI Taxonomy" id="225324"/>
    <lineage>
        <taxon>Bacteria</taxon>
        <taxon>Pseudomonadati</taxon>
        <taxon>Pseudomonadota</taxon>
        <taxon>Alphaproteobacteria</taxon>
        <taxon>Hyphomicrobiales</taxon>
        <taxon>Enhydrobacter</taxon>
    </lineage>
</organism>
<dbReference type="InterPro" id="IPR007197">
    <property type="entry name" value="rSAM"/>
</dbReference>
<dbReference type="Pfam" id="PF13282">
    <property type="entry name" value="DUF4070"/>
    <property type="match status" value="1"/>
</dbReference>
<evidence type="ECO:0000256" key="4">
    <source>
        <dbReference type="ARBA" id="ARBA00023004"/>
    </source>
</evidence>
<dbReference type="InterPro" id="IPR006638">
    <property type="entry name" value="Elp3/MiaA/NifB-like_rSAM"/>
</dbReference>
<dbReference type="InterPro" id="IPR034466">
    <property type="entry name" value="Methyltransferase_Class_B"/>
</dbReference>
<dbReference type="GO" id="GO:0005829">
    <property type="term" value="C:cytosol"/>
    <property type="evidence" value="ECO:0007669"/>
    <property type="project" value="TreeGrafter"/>
</dbReference>
<dbReference type="InterPro" id="IPR058240">
    <property type="entry name" value="rSAM_sf"/>
</dbReference>
<dbReference type="InterPro" id="IPR023404">
    <property type="entry name" value="rSAM_horseshoe"/>
</dbReference>
<dbReference type="STRING" id="225324.SAMN02745126_04582"/>
<dbReference type="Gene3D" id="3.40.50.280">
    <property type="entry name" value="Cobalamin-binding domain"/>
    <property type="match status" value="1"/>
</dbReference>
<dbReference type="GO" id="GO:0046872">
    <property type="term" value="F:metal ion binding"/>
    <property type="evidence" value="ECO:0007669"/>
    <property type="project" value="UniProtKB-KW"/>
</dbReference>
<dbReference type="SFLD" id="SFLDF00303">
    <property type="entry name" value="hopanoid_C2-methyltransferase"/>
    <property type="match status" value="1"/>
</dbReference>
<dbReference type="GO" id="GO:0003824">
    <property type="term" value="F:catalytic activity"/>
    <property type="evidence" value="ECO:0007669"/>
    <property type="project" value="InterPro"/>
</dbReference>
<evidence type="ECO:0000256" key="3">
    <source>
        <dbReference type="ARBA" id="ARBA00022723"/>
    </source>
</evidence>
<accession>A0A1T4SDH5</accession>
<keyword evidence="4" id="KW-0408">Iron</keyword>
<dbReference type="SUPFAM" id="SSF102114">
    <property type="entry name" value="Radical SAM enzymes"/>
    <property type="match status" value="1"/>
</dbReference>
<evidence type="ECO:0000256" key="5">
    <source>
        <dbReference type="ARBA" id="ARBA00023014"/>
    </source>
</evidence>
<protein>
    <submittedName>
        <fullName evidence="7">Radical SAM superfamily enzyme YgiQ, UPF0313 family</fullName>
    </submittedName>
</protein>
<sequence length="551" mass="61629">MLKTSCSVLLISPAFPVATFWNNKESVKVTGARHSAIPLGLLTVAAMLPAHWQCRLIDRNVSDVSNADFEWADLVMTGGMNVQRVDCLDIISRAQALGKVVVVGGPDVTSEPESYHRADFIVKGEAEAVIQDFIAAWESGERRGVFIAEKFTVDVTKSPSPRYDLLRRSDYQYLSIQFSRGCPFNCEFCDIIELYGRVPRVKTIDQMLRELDALHAGGYRGHLDFVDDNFIGNKKAVKTLLPHLITWQQKHDYPFIFSTEASVNLADDDALLAMMRQAGFFVVFIGIESPDGDTLVAAQKKQNTRRSLANSLHKIYGAGIFAIAGFIVGFDTEKGSIAEEMVNCIEEADIPVCMVGLLTALANTQLTTRLKREGRMFPADWLLRAWPEKGGDQCTLGLNFETKRPRREVLMDYKNVIDRIYTPESYFGRTKRLARQLDCFWPPKATVPTGWRFAGLSSDDWRNLFRLLRSACRLHPLALRHYLETLYVCARTNPGALPAVALMCAFYLHLGPFSRIVSASIAQQIAEVDDGTWQSPIAYSAARPIKKALEG</sequence>
<dbReference type="Pfam" id="PF04055">
    <property type="entry name" value="Radical_SAM"/>
    <property type="match status" value="1"/>
</dbReference>
<dbReference type="InterPro" id="IPR034530">
    <property type="entry name" value="HpnP-like"/>
</dbReference>